<dbReference type="SUPFAM" id="SSF53163">
    <property type="entry name" value="HybD-like"/>
    <property type="match status" value="1"/>
</dbReference>
<name>F3Z318_DESAF</name>
<dbReference type="GO" id="GO:0004190">
    <property type="term" value="F:aspartic-type endopeptidase activity"/>
    <property type="evidence" value="ECO:0007669"/>
    <property type="project" value="UniProtKB-KW"/>
</dbReference>
<evidence type="ECO:0000256" key="4">
    <source>
        <dbReference type="ARBA" id="ARBA00022801"/>
    </source>
</evidence>
<dbReference type="STRING" id="690850.Desaf_3129"/>
<proteinExistence type="inferred from homology"/>
<dbReference type="Pfam" id="PF01750">
    <property type="entry name" value="HycI"/>
    <property type="match status" value="1"/>
</dbReference>
<dbReference type="RefSeq" id="WP_014261064.1">
    <property type="nucleotide sequence ID" value="NC_016629.1"/>
</dbReference>
<reference evidence="5 6" key="1">
    <citation type="journal article" date="2011" name="J. Bacteriol.">
        <title>Genome sequence of the mercury-methylating and pleomorphic Desulfovibrio africanus Strain Walvis Bay.</title>
        <authorList>
            <person name="Brown S.D."/>
            <person name="Wall J.D."/>
            <person name="Kucken A.M."/>
            <person name="Gilmour C.C."/>
            <person name="Podar M."/>
            <person name="Brandt C.C."/>
            <person name="Teshima H."/>
            <person name="Detter J.C."/>
            <person name="Han C.S."/>
            <person name="Land M.L."/>
            <person name="Lucas S."/>
            <person name="Han J."/>
            <person name="Pennacchio L."/>
            <person name="Nolan M."/>
            <person name="Pitluck S."/>
            <person name="Woyke T."/>
            <person name="Goodwin L."/>
            <person name="Palumbo A.V."/>
            <person name="Elias D.A."/>
        </authorList>
    </citation>
    <scope>NUCLEOTIDE SEQUENCE [LARGE SCALE GENOMIC DNA]</scope>
    <source>
        <strain evidence="5 6">Walvis Bay</strain>
    </source>
</reference>
<dbReference type="NCBIfam" id="TIGR00072">
    <property type="entry name" value="hydrog_prot"/>
    <property type="match status" value="1"/>
</dbReference>
<evidence type="ECO:0000256" key="3">
    <source>
        <dbReference type="ARBA" id="ARBA00022750"/>
    </source>
</evidence>
<dbReference type="KEGG" id="daf:Desaf_3129"/>
<sequence length="159" mass="17945">METGKYLLVLGVGNILLTDEGIGVHAVNDLSKEDWPEGVDFLDGGTCTQDMYYLFNGYEHLLVLDVVHGGKEPGTLFLLDEQDLIQNEKQRLSLHDIDLLDSLKMADLTGKRPVLRIVGIQPKDMTTWSMDMTDQLKAIFPKFKDLARQEIVRILALRS</sequence>
<dbReference type="eggNOG" id="COG0680">
    <property type="taxonomic scope" value="Bacteria"/>
</dbReference>
<dbReference type="PRINTS" id="PR00446">
    <property type="entry name" value="HYDRGNUPTAKE"/>
</dbReference>
<dbReference type="AlphaFoldDB" id="F3Z318"/>
<accession>F3Z318</accession>
<dbReference type="PANTHER" id="PTHR30302:SF1">
    <property type="entry name" value="HYDROGENASE 2 MATURATION PROTEASE"/>
    <property type="match status" value="1"/>
</dbReference>
<dbReference type="Proteomes" id="UP000007844">
    <property type="component" value="Chromosome"/>
</dbReference>
<keyword evidence="6" id="KW-1185">Reference proteome</keyword>
<dbReference type="GO" id="GO:0008047">
    <property type="term" value="F:enzyme activator activity"/>
    <property type="evidence" value="ECO:0007669"/>
    <property type="project" value="InterPro"/>
</dbReference>
<dbReference type="EMBL" id="CP003221">
    <property type="protein sequence ID" value="EGJ51426.1"/>
    <property type="molecule type" value="Genomic_DNA"/>
</dbReference>
<dbReference type="CDD" id="cd06062">
    <property type="entry name" value="H2MP_MemB-H2up"/>
    <property type="match status" value="1"/>
</dbReference>
<comment type="similarity">
    <text evidence="1">Belongs to the peptidase A31 family.</text>
</comment>
<evidence type="ECO:0000256" key="1">
    <source>
        <dbReference type="ARBA" id="ARBA00006814"/>
    </source>
</evidence>
<keyword evidence="2 5" id="KW-0645">Protease</keyword>
<organism evidence="5 6">
    <name type="scientific">Desulfocurvibacter africanus subsp. africanus str. Walvis Bay</name>
    <dbReference type="NCBI Taxonomy" id="690850"/>
    <lineage>
        <taxon>Bacteria</taxon>
        <taxon>Pseudomonadati</taxon>
        <taxon>Thermodesulfobacteriota</taxon>
        <taxon>Desulfovibrionia</taxon>
        <taxon>Desulfovibrionales</taxon>
        <taxon>Desulfovibrionaceae</taxon>
        <taxon>Desulfocurvibacter</taxon>
    </lineage>
</organism>
<evidence type="ECO:0000313" key="6">
    <source>
        <dbReference type="Proteomes" id="UP000007844"/>
    </source>
</evidence>
<dbReference type="PANTHER" id="PTHR30302">
    <property type="entry name" value="HYDROGENASE 1 MATURATION PROTEASE"/>
    <property type="match status" value="1"/>
</dbReference>
<dbReference type="InterPro" id="IPR023430">
    <property type="entry name" value="Pept_HybD-like_dom_sf"/>
</dbReference>
<dbReference type="InterPro" id="IPR000671">
    <property type="entry name" value="Peptidase_A31"/>
</dbReference>
<dbReference type="Gene3D" id="3.40.50.1450">
    <property type="entry name" value="HybD-like"/>
    <property type="match status" value="1"/>
</dbReference>
<keyword evidence="4" id="KW-0378">Hydrolase</keyword>
<gene>
    <name evidence="5" type="ORF">Desaf_3129</name>
</gene>
<evidence type="ECO:0000256" key="2">
    <source>
        <dbReference type="ARBA" id="ARBA00022670"/>
    </source>
</evidence>
<dbReference type="NCBIfam" id="NF045519">
    <property type="entry name" value="NiFeSe_H2_mat"/>
    <property type="match status" value="1"/>
</dbReference>
<dbReference type="HOGENOM" id="CLU_099037_0_0_7"/>
<protein>
    <submittedName>
        <fullName evidence="5">Hydrogenase maturation protease</fullName>
    </submittedName>
</protein>
<dbReference type="GO" id="GO:0016485">
    <property type="term" value="P:protein processing"/>
    <property type="evidence" value="ECO:0007669"/>
    <property type="project" value="TreeGrafter"/>
</dbReference>
<evidence type="ECO:0000313" key="5">
    <source>
        <dbReference type="EMBL" id="EGJ51426.1"/>
    </source>
</evidence>
<keyword evidence="3" id="KW-0064">Aspartyl protease</keyword>